<dbReference type="PRINTS" id="PR00080">
    <property type="entry name" value="SDRFAMILY"/>
</dbReference>
<name>A0ABS5BPD4_9BACT</name>
<accession>A0ABS5BPD4</accession>
<dbReference type="InterPro" id="IPR020904">
    <property type="entry name" value="Sc_DH/Rdtase_CS"/>
</dbReference>
<protein>
    <submittedName>
        <fullName evidence="3">SDR family oxidoreductase</fullName>
    </submittedName>
</protein>
<sequence length="249" mass="24917">MSKKLEGKVALVTGGSRGIGAATAEALARDGATVAISYSASPDKAAAVVKKLEALGVKAAAFAADQADPKAVEALVESVVKKFGRLDVLVNNAGVFVQGALGDPNADIAALDREQAINVGGVVTAVRAAAKHLPTGGRIITIGSVIASRVAFPGLAGYAAAKAAVVGYTKGWARDLGAKGITVNVIQPGPINTDMNPDSGDFAETQKASTALGRYGRPEELAAAVAFLASPEASYITGTVLDVDGGYGA</sequence>
<dbReference type="InterPro" id="IPR057326">
    <property type="entry name" value="KR_dom"/>
</dbReference>
<reference evidence="3 4" key="1">
    <citation type="submission" date="2021-04" db="EMBL/GenBank/DDBJ databases">
        <authorList>
            <person name="Ivanova A."/>
        </authorList>
    </citation>
    <scope>NUCLEOTIDE SEQUENCE [LARGE SCALE GENOMIC DNA]</scope>
    <source>
        <strain evidence="3 4">G18</strain>
    </source>
</reference>
<dbReference type="PROSITE" id="PS00061">
    <property type="entry name" value="ADH_SHORT"/>
    <property type="match status" value="1"/>
</dbReference>
<dbReference type="PANTHER" id="PTHR42760">
    <property type="entry name" value="SHORT-CHAIN DEHYDROGENASES/REDUCTASES FAMILY MEMBER"/>
    <property type="match status" value="1"/>
</dbReference>
<dbReference type="PRINTS" id="PR00081">
    <property type="entry name" value="GDHRDH"/>
</dbReference>
<dbReference type="PANTHER" id="PTHR42760:SF50">
    <property type="entry name" value="SHORT-CHAIN DEHYDROGENASE-RELATED"/>
    <property type="match status" value="1"/>
</dbReference>
<gene>
    <name evidence="3" type="ORF">J8F10_09820</name>
</gene>
<comment type="similarity">
    <text evidence="1">Belongs to the short-chain dehydrogenases/reductases (SDR) family.</text>
</comment>
<organism evidence="3 4">
    <name type="scientific">Gemmata palustris</name>
    <dbReference type="NCBI Taxonomy" id="2822762"/>
    <lineage>
        <taxon>Bacteria</taxon>
        <taxon>Pseudomonadati</taxon>
        <taxon>Planctomycetota</taxon>
        <taxon>Planctomycetia</taxon>
        <taxon>Gemmatales</taxon>
        <taxon>Gemmataceae</taxon>
        <taxon>Gemmata</taxon>
    </lineage>
</organism>
<comment type="caution">
    <text evidence="3">The sequence shown here is derived from an EMBL/GenBank/DDBJ whole genome shotgun (WGS) entry which is preliminary data.</text>
</comment>
<dbReference type="RefSeq" id="WP_210653650.1">
    <property type="nucleotide sequence ID" value="NZ_JAGKQQ010000001.1"/>
</dbReference>
<dbReference type="SUPFAM" id="SSF51735">
    <property type="entry name" value="NAD(P)-binding Rossmann-fold domains"/>
    <property type="match status" value="1"/>
</dbReference>
<feature type="domain" description="Ketoreductase" evidence="2">
    <location>
        <begin position="8"/>
        <end position="194"/>
    </location>
</feature>
<dbReference type="Pfam" id="PF13561">
    <property type="entry name" value="adh_short_C2"/>
    <property type="match status" value="1"/>
</dbReference>
<dbReference type="EMBL" id="JAGKQQ010000001">
    <property type="protein sequence ID" value="MBP3955578.1"/>
    <property type="molecule type" value="Genomic_DNA"/>
</dbReference>
<evidence type="ECO:0000259" key="2">
    <source>
        <dbReference type="SMART" id="SM00822"/>
    </source>
</evidence>
<dbReference type="SMART" id="SM00822">
    <property type="entry name" value="PKS_KR"/>
    <property type="match status" value="1"/>
</dbReference>
<proteinExistence type="inferred from homology"/>
<evidence type="ECO:0000313" key="3">
    <source>
        <dbReference type="EMBL" id="MBP3955578.1"/>
    </source>
</evidence>
<evidence type="ECO:0000313" key="4">
    <source>
        <dbReference type="Proteomes" id="UP000676565"/>
    </source>
</evidence>
<dbReference type="InterPro" id="IPR002347">
    <property type="entry name" value="SDR_fam"/>
</dbReference>
<dbReference type="Proteomes" id="UP000676565">
    <property type="component" value="Unassembled WGS sequence"/>
</dbReference>
<keyword evidence="4" id="KW-1185">Reference proteome</keyword>
<evidence type="ECO:0000256" key="1">
    <source>
        <dbReference type="ARBA" id="ARBA00006484"/>
    </source>
</evidence>
<dbReference type="InterPro" id="IPR036291">
    <property type="entry name" value="NAD(P)-bd_dom_sf"/>
</dbReference>
<dbReference type="Gene3D" id="3.40.50.720">
    <property type="entry name" value="NAD(P)-binding Rossmann-like Domain"/>
    <property type="match status" value="1"/>
</dbReference>